<keyword evidence="4" id="KW-1185">Reference proteome</keyword>
<evidence type="ECO:0000256" key="2">
    <source>
        <dbReference type="SAM" id="Phobius"/>
    </source>
</evidence>
<evidence type="ECO:0000256" key="1">
    <source>
        <dbReference type="SAM" id="MobiDB-lite"/>
    </source>
</evidence>
<feature type="region of interest" description="Disordered" evidence="1">
    <location>
        <begin position="1"/>
        <end position="77"/>
    </location>
</feature>
<keyword evidence="2" id="KW-1133">Transmembrane helix</keyword>
<gene>
    <name evidence="3" type="ORF">SAVERM_7258</name>
</gene>
<evidence type="ECO:0000313" key="4">
    <source>
        <dbReference type="Proteomes" id="UP000000428"/>
    </source>
</evidence>
<feature type="transmembrane region" description="Helical" evidence="2">
    <location>
        <begin position="84"/>
        <end position="102"/>
    </location>
</feature>
<reference evidence="3 4" key="1">
    <citation type="journal article" date="2001" name="Proc. Natl. Acad. Sci. U.S.A.">
        <title>Genome sequence of an industrial microorganism Streptomyces avermitilis: deducing the ability of producing secondary metabolites.</title>
        <authorList>
            <person name="Omura S."/>
            <person name="Ikeda H."/>
            <person name="Ishikawa J."/>
            <person name="Hanamoto A."/>
            <person name="Takahashi C."/>
            <person name="Shinose M."/>
            <person name="Takahashi Y."/>
            <person name="Horikawa H."/>
            <person name="Nakazawa H."/>
            <person name="Osonoe T."/>
            <person name="Kikuchi H."/>
            <person name="Shiba T."/>
            <person name="Sakaki Y."/>
            <person name="Hattori M."/>
        </authorList>
    </citation>
    <scope>NUCLEOTIDE SEQUENCE [LARGE SCALE GENOMIC DNA]</scope>
    <source>
        <strain evidence="4">ATCC 31267 / DSM 46492 / JCM 5070 / NBRC 14893 / NCIMB 12804 / NRRL 8165 / MA-4680</strain>
    </source>
</reference>
<sequence>MTWRPPGTRALSRAVQGVPMASPHDTDPHRVDMDPRSVDDPRNVCPSDADFYASDRPAHPLLPEDRPRGGGPATPLRHRGTWETVALVAAVILVIMVGIALFP</sequence>
<reference evidence="3 4" key="2">
    <citation type="journal article" date="2003" name="Nat. Biotechnol.">
        <title>Complete genome sequence and comparative analysis of the industrial microorganism Streptomyces avermitilis.</title>
        <authorList>
            <person name="Ikeda H."/>
            <person name="Ishikawa J."/>
            <person name="Hanamoto A."/>
            <person name="Shinose M."/>
            <person name="Kikuchi H."/>
            <person name="Shiba T."/>
            <person name="Sakaki Y."/>
            <person name="Hattori M."/>
            <person name="Omura S."/>
        </authorList>
    </citation>
    <scope>NUCLEOTIDE SEQUENCE [LARGE SCALE GENOMIC DNA]</scope>
    <source>
        <strain evidence="4">ATCC 31267 / DSM 46492 / JCM 5070 / NBRC 14893 / NCIMB 12804 / NRRL 8165 / MA-4680</strain>
    </source>
</reference>
<protein>
    <submittedName>
        <fullName evidence="3">Uncharacterized protein</fullName>
    </submittedName>
</protein>
<dbReference type="AlphaFoldDB" id="Q826D5"/>
<keyword evidence="2" id="KW-0812">Transmembrane</keyword>
<dbReference type="eggNOG" id="ENOG5032ACR">
    <property type="taxonomic scope" value="Bacteria"/>
</dbReference>
<accession>Q826D5</accession>
<dbReference type="Proteomes" id="UP000000428">
    <property type="component" value="Chromosome"/>
</dbReference>
<dbReference type="HOGENOM" id="CLU_178584_0_0_11"/>
<dbReference type="EMBL" id="BA000030">
    <property type="protein sequence ID" value="BAC74969.1"/>
    <property type="molecule type" value="Genomic_DNA"/>
</dbReference>
<name>Q826D5_STRAW</name>
<evidence type="ECO:0000313" key="3">
    <source>
        <dbReference type="EMBL" id="BAC74969.1"/>
    </source>
</evidence>
<feature type="compositionally biased region" description="Basic and acidic residues" evidence="1">
    <location>
        <begin position="56"/>
        <end position="68"/>
    </location>
</feature>
<feature type="compositionally biased region" description="Basic and acidic residues" evidence="1">
    <location>
        <begin position="24"/>
        <end position="42"/>
    </location>
</feature>
<proteinExistence type="predicted"/>
<reference evidence="3 4" key="3">
    <citation type="journal article" date="2014" name="J. Ind. Microbiol. Biotechnol.">
        <title>Genome mining of the Streptomyces avermitilis genome and development of genome-minimized hosts for heterologous expression of biosynthetic gene clusters.</title>
        <authorList>
            <person name="Ikeda H."/>
            <person name="Shin-ya K."/>
            <person name="Omura S."/>
        </authorList>
    </citation>
    <scope>NUCLEOTIDE SEQUENCE [LARGE SCALE GENOMIC DNA]</scope>
    <source>
        <strain evidence="4">ATCC 31267 / DSM 46492 / JCM 5070 / NBRC 14893 / NCIMB 12804 / NRRL 8165 / MA-4680</strain>
    </source>
</reference>
<keyword evidence="2" id="KW-0472">Membrane</keyword>
<dbReference type="KEGG" id="sma:SAVERM_7258"/>
<organism evidence="3 4">
    <name type="scientific">Streptomyces avermitilis (strain ATCC 31267 / DSM 46492 / JCM 5070 / NBRC 14893 / NCIMB 12804 / NRRL 8165 / MA-4680)</name>
    <dbReference type="NCBI Taxonomy" id="227882"/>
    <lineage>
        <taxon>Bacteria</taxon>
        <taxon>Bacillati</taxon>
        <taxon>Actinomycetota</taxon>
        <taxon>Actinomycetes</taxon>
        <taxon>Kitasatosporales</taxon>
        <taxon>Streptomycetaceae</taxon>
        <taxon>Streptomyces</taxon>
    </lineage>
</organism>